<name>A0A1Z4VNL4_9GAMM</name>
<protein>
    <submittedName>
        <fullName evidence="1">Phosphoenolpyruvate synthase/pyruvate phosphate dikinase</fullName>
    </submittedName>
</protein>
<dbReference type="RefSeq" id="WP_157745243.1">
    <property type="nucleotide sequence ID" value="NZ_AP018052.1"/>
</dbReference>
<keyword evidence="1" id="KW-0808">Transferase</keyword>
<gene>
    <name evidence="1" type="ORF">FOKN1_0420</name>
</gene>
<dbReference type="GO" id="GO:0016301">
    <property type="term" value="F:kinase activity"/>
    <property type="evidence" value="ECO:0007669"/>
    <property type="project" value="UniProtKB-KW"/>
</dbReference>
<accession>A0A1Z4VNL4</accession>
<proteinExistence type="predicted"/>
<sequence>MADAIADVMIHVDETLDRDALKRLEAAVRENGCVTSADVPENRPHMMLVTYNARCVSAREILQLVTGQGVHAELVGM</sequence>
<evidence type="ECO:0000313" key="1">
    <source>
        <dbReference type="EMBL" id="BAZ92824.1"/>
    </source>
</evidence>
<dbReference type="AlphaFoldDB" id="A0A1Z4VNL4"/>
<dbReference type="EMBL" id="AP018052">
    <property type="protein sequence ID" value="BAZ92824.1"/>
    <property type="molecule type" value="Genomic_DNA"/>
</dbReference>
<keyword evidence="1" id="KW-0418">Kinase</keyword>
<evidence type="ECO:0000313" key="2">
    <source>
        <dbReference type="Proteomes" id="UP000218765"/>
    </source>
</evidence>
<organism evidence="1 2">
    <name type="scientific">Thiohalobacter thiocyanaticus</name>
    <dbReference type="NCBI Taxonomy" id="585455"/>
    <lineage>
        <taxon>Bacteria</taxon>
        <taxon>Pseudomonadati</taxon>
        <taxon>Pseudomonadota</taxon>
        <taxon>Gammaproteobacteria</taxon>
        <taxon>Thiohalobacterales</taxon>
        <taxon>Thiohalobacteraceae</taxon>
        <taxon>Thiohalobacter</taxon>
    </lineage>
</organism>
<keyword evidence="2" id="KW-1185">Reference proteome</keyword>
<reference evidence="1 2" key="1">
    <citation type="submission" date="2017-05" db="EMBL/GenBank/DDBJ databases">
        <title>Thiocyanate degradation by Thiohalobacter thiocyanaticus FOKN1.</title>
        <authorList>
            <person name="Oshiki M."/>
            <person name="Fukushima T."/>
            <person name="Kawano S."/>
            <person name="Nakagawa J."/>
        </authorList>
    </citation>
    <scope>NUCLEOTIDE SEQUENCE [LARGE SCALE GENOMIC DNA]</scope>
    <source>
        <strain evidence="1 2">FOKN1</strain>
    </source>
</reference>
<dbReference type="OrthoDB" id="5771502at2"/>
<dbReference type="Proteomes" id="UP000218765">
    <property type="component" value="Chromosome"/>
</dbReference>
<dbReference type="KEGG" id="ttc:FOKN1_0420"/>
<keyword evidence="1" id="KW-0670">Pyruvate</keyword>